<evidence type="ECO:0000256" key="2">
    <source>
        <dbReference type="ARBA" id="ARBA00022448"/>
    </source>
</evidence>
<feature type="domain" description="ABC transmembrane type-1" evidence="8">
    <location>
        <begin position="70"/>
        <end position="263"/>
    </location>
</feature>
<keyword evidence="3" id="KW-1003">Cell membrane</keyword>
<keyword evidence="4 7" id="KW-0812">Transmembrane</keyword>
<evidence type="ECO:0000256" key="6">
    <source>
        <dbReference type="ARBA" id="ARBA00023136"/>
    </source>
</evidence>
<feature type="transmembrane region" description="Helical" evidence="7">
    <location>
        <begin position="90"/>
        <end position="111"/>
    </location>
</feature>
<evidence type="ECO:0000313" key="10">
    <source>
        <dbReference type="Proteomes" id="UP000552709"/>
    </source>
</evidence>
<keyword evidence="10" id="KW-1185">Reference proteome</keyword>
<evidence type="ECO:0000256" key="7">
    <source>
        <dbReference type="SAM" id="Phobius"/>
    </source>
</evidence>
<dbReference type="PANTHER" id="PTHR30465:SF0">
    <property type="entry name" value="OLIGOPEPTIDE TRANSPORT SYSTEM PERMEASE PROTEIN APPB"/>
    <property type="match status" value="1"/>
</dbReference>
<comment type="caution">
    <text evidence="9">The sequence shown here is derived from an EMBL/GenBank/DDBJ whole genome shotgun (WGS) entry which is preliminary data.</text>
</comment>
<name>A0A7W8JU91_9DEIO</name>
<evidence type="ECO:0000256" key="3">
    <source>
        <dbReference type="ARBA" id="ARBA00022475"/>
    </source>
</evidence>
<keyword evidence="6 7" id="KW-0472">Membrane</keyword>
<keyword evidence="5 7" id="KW-1133">Transmembrane helix</keyword>
<dbReference type="Proteomes" id="UP000552709">
    <property type="component" value="Unassembled WGS sequence"/>
</dbReference>
<dbReference type="GO" id="GO:0005886">
    <property type="term" value="C:plasma membrane"/>
    <property type="evidence" value="ECO:0007669"/>
    <property type="project" value="UniProtKB-SubCell"/>
</dbReference>
<evidence type="ECO:0000256" key="1">
    <source>
        <dbReference type="ARBA" id="ARBA00004651"/>
    </source>
</evidence>
<evidence type="ECO:0000256" key="4">
    <source>
        <dbReference type="ARBA" id="ARBA00022692"/>
    </source>
</evidence>
<reference evidence="9 10" key="1">
    <citation type="submission" date="2020-08" db="EMBL/GenBank/DDBJ databases">
        <title>Genomic Encyclopedia of Type Strains, Phase IV (KMG-IV): sequencing the most valuable type-strain genomes for metagenomic binning, comparative biology and taxonomic classification.</title>
        <authorList>
            <person name="Goeker M."/>
        </authorList>
    </citation>
    <scope>NUCLEOTIDE SEQUENCE [LARGE SCALE GENOMIC DNA]</scope>
    <source>
        <strain evidence="9 10">DSM 27939</strain>
    </source>
</reference>
<feature type="transmembrane region" description="Helical" evidence="7">
    <location>
        <begin position="238"/>
        <end position="255"/>
    </location>
</feature>
<dbReference type="AlphaFoldDB" id="A0A7W8JU91"/>
<dbReference type="RefSeq" id="WP_221284141.1">
    <property type="nucleotide sequence ID" value="NZ_JACHFL010000005.1"/>
</dbReference>
<comment type="subcellular location">
    <subcellularLocation>
        <location evidence="1">Cell membrane</location>
        <topology evidence="1">Multi-pass membrane protein</topology>
    </subcellularLocation>
</comment>
<dbReference type="GO" id="GO:0055085">
    <property type="term" value="P:transmembrane transport"/>
    <property type="evidence" value="ECO:0007669"/>
    <property type="project" value="InterPro"/>
</dbReference>
<feature type="transmembrane region" description="Helical" evidence="7">
    <location>
        <begin position="123"/>
        <end position="142"/>
    </location>
</feature>
<dbReference type="PANTHER" id="PTHR30465">
    <property type="entry name" value="INNER MEMBRANE ABC TRANSPORTER"/>
    <property type="match status" value="1"/>
</dbReference>
<protein>
    <submittedName>
        <fullName evidence="9">Oligopeptide transport system permease protein</fullName>
    </submittedName>
</protein>
<sequence length="278" mass="28782">MRTGSGSRPLELLAPFLLLHAVLLLGLQRQLPLQQRLADYPAQLLSILRPEVLGQTLPLALLSGTYLLGGLALAWGLATLLGRVARPALWVLEGLPPFLLLVAGVGAGLAVTVPRGLNFPLTPWSPLMLALIMTALALPAAARAALLTRQATGEALAAEHSRVARAMGLPERAVLRRATRVALPERATGLAGDVLGLALSLAVIEGLLQFPGVGNEVYVALQGTFAGAQGGTVRVQTLSAALAALLALSLVYGWIGRTLAARLDPRPRTGGSDGQAGA</sequence>
<dbReference type="EMBL" id="JACHFL010000005">
    <property type="protein sequence ID" value="MBB5363306.1"/>
    <property type="molecule type" value="Genomic_DNA"/>
</dbReference>
<organism evidence="9 10">
    <name type="scientific">Deinococcus humi</name>
    <dbReference type="NCBI Taxonomy" id="662880"/>
    <lineage>
        <taxon>Bacteria</taxon>
        <taxon>Thermotogati</taxon>
        <taxon>Deinococcota</taxon>
        <taxon>Deinococci</taxon>
        <taxon>Deinococcales</taxon>
        <taxon>Deinococcaceae</taxon>
        <taxon>Deinococcus</taxon>
    </lineage>
</organism>
<evidence type="ECO:0000313" key="9">
    <source>
        <dbReference type="EMBL" id="MBB5363306.1"/>
    </source>
</evidence>
<gene>
    <name evidence="9" type="ORF">HNQ08_002404</name>
</gene>
<feature type="transmembrane region" description="Helical" evidence="7">
    <location>
        <begin position="56"/>
        <end position="78"/>
    </location>
</feature>
<dbReference type="Pfam" id="PF00528">
    <property type="entry name" value="BPD_transp_1"/>
    <property type="match status" value="1"/>
</dbReference>
<proteinExistence type="predicted"/>
<keyword evidence="2" id="KW-0813">Transport</keyword>
<evidence type="ECO:0000259" key="8">
    <source>
        <dbReference type="Pfam" id="PF00528"/>
    </source>
</evidence>
<accession>A0A7W8JU91</accession>
<evidence type="ECO:0000256" key="5">
    <source>
        <dbReference type="ARBA" id="ARBA00022989"/>
    </source>
</evidence>
<dbReference type="InterPro" id="IPR000515">
    <property type="entry name" value="MetI-like"/>
</dbReference>